<evidence type="ECO:0000313" key="2">
    <source>
        <dbReference type="Proteomes" id="UP000027120"/>
    </source>
</evidence>
<feature type="non-terminal residue" evidence="1">
    <location>
        <position position="10"/>
    </location>
</feature>
<accession>A0A067F1Y7</accession>
<gene>
    <name evidence="1" type="ORF">CISIN_1g0419861mg</name>
</gene>
<protein>
    <submittedName>
        <fullName evidence="1">Uncharacterized protein</fullName>
    </submittedName>
</protein>
<reference evidence="1 2" key="1">
    <citation type="submission" date="2014-04" db="EMBL/GenBank/DDBJ databases">
        <authorList>
            <consortium name="International Citrus Genome Consortium"/>
            <person name="Gmitter F."/>
            <person name="Chen C."/>
            <person name="Farmerie W."/>
            <person name="Harkins T."/>
            <person name="Desany B."/>
            <person name="Mohiuddin M."/>
            <person name="Kodira C."/>
            <person name="Borodovsky M."/>
            <person name="Lomsadze A."/>
            <person name="Burns P."/>
            <person name="Jenkins J."/>
            <person name="Prochnik S."/>
            <person name="Shu S."/>
            <person name="Chapman J."/>
            <person name="Pitluck S."/>
            <person name="Schmutz J."/>
            <person name="Rokhsar D."/>
        </authorList>
    </citation>
    <scope>NUCLEOTIDE SEQUENCE</scope>
</reference>
<organism evidence="1 2">
    <name type="scientific">Citrus sinensis</name>
    <name type="common">Sweet orange</name>
    <name type="synonym">Citrus aurantium var. sinensis</name>
    <dbReference type="NCBI Taxonomy" id="2711"/>
    <lineage>
        <taxon>Eukaryota</taxon>
        <taxon>Viridiplantae</taxon>
        <taxon>Streptophyta</taxon>
        <taxon>Embryophyta</taxon>
        <taxon>Tracheophyta</taxon>
        <taxon>Spermatophyta</taxon>
        <taxon>Magnoliopsida</taxon>
        <taxon>eudicotyledons</taxon>
        <taxon>Gunneridae</taxon>
        <taxon>Pentapetalae</taxon>
        <taxon>rosids</taxon>
        <taxon>malvids</taxon>
        <taxon>Sapindales</taxon>
        <taxon>Rutaceae</taxon>
        <taxon>Aurantioideae</taxon>
        <taxon>Citrus</taxon>
    </lineage>
</organism>
<sequence length="10" mass="1128">MGLKQSSQIH</sequence>
<proteinExistence type="predicted"/>
<keyword evidence="2" id="KW-1185">Reference proteome</keyword>
<evidence type="ECO:0000313" key="1">
    <source>
        <dbReference type="EMBL" id="KDO61409.1"/>
    </source>
</evidence>
<name>A0A067F1Y7_CITSI</name>
<dbReference type="EMBL" id="KK784925">
    <property type="protein sequence ID" value="KDO61409.1"/>
    <property type="molecule type" value="Genomic_DNA"/>
</dbReference>
<dbReference type="Proteomes" id="UP000027120">
    <property type="component" value="Unassembled WGS sequence"/>
</dbReference>